<dbReference type="Gene3D" id="3.40.630.30">
    <property type="match status" value="1"/>
</dbReference>
<dbReference type="CDD" id="cd04301">
    <property type="entry name" value="NAT_SF"/>
    <property type="match status" value="2"/>
</dbReference>
<evidence type="ECO:0000259" key="3">
    <source>
        <dbReference type="PROSITE" id="PS51186"/>
    </source>
</evidence>
<sequence length="331" mass="37017">MPSEPISWSPVSEAELPELSGLLTAIEHFDEPSERHTIEELQEAYAEHGADPARNARLGRDSGGTLVAYGWLHPFPADTDPRRVFLAGGVHPGWRRRGIGHELLDWQIARAGEWYNENRRPEHGPLELRIAVEDKLADRAALIADRGFSAVRWFADMTCRFDELPSGLPAVPELPGIRIEPYSAEVSEEVREAHNEAFSDHWGSQPIPQIRWQEDLSAASTRPEWSWIAVDTDSGRIAGYAMSSAYQQDWEFQGFREGWTDRLGVRRDWRNRGIAKALLIASMHSFADAGLDAAGLGVDTDNPSGAFGLYARLGYERGETQVMYARTEHGS</sequence>
<dbReference type="OrthoDB" id="9799092at2"/>
<proteinExistence type="predicted"/>
<dbReference type="STRING" id="630515.SAMN04489812_5697"/>
<evidence type="ECO:0000256" key="1">
    <source>
        <dbReference type="ARBA" id="ARBA00022679"/>
    </source>
</evidence>
<evidence type="ECO:0000313" key="5">
    <source>
        <dbReference type="Proteomes" id="UP000199103"/>
    </source>
</evidence>
<organism evidence="4 5">
    <name type="scientific">Microlunatus soli</name>
    <dbReference type="NCBI Taxonomy" id="630515"/>
    <lineage>
        <taxon>Bacteria</taxon>
        <taxon>Bacillati</taxon>
        <taxon>Actinomycetota</taxon>
        <taxon>Actinomycetes</taxon>
        <taxon>Propionibacteriales</taxon>
        <taxon>Propionibacteriaceae</taxon>
        <taxon>Microlunatus</taxon>
    </lineage>
</organism>
<evidence type="ECO:0000313" key="4">
    <source>
        <dbReference type="EMBL" id="SDT41470.1"/>
    </source>
</evidence>
<dbReference type="AlphaFoldDB" id="A0A1H2A690"/>
<feature type="domain" description="N-acetyltransferase" evidence="3">
    <location>
        <begin position="177"/>
        <end position="331"/>
    </location>
</feature>
<gene>
    <name evidence="4" type="ORF">SAMN04489812_5697</name>
</gene>
<name>A0A1H2A690_9ACTN</name>
<dbReference type="PANTHER" id="PTHR43877">
    <property type="entry name" value="AMINOALKYLPHOSPHONATE N-ACETYLTRANSFERASE-RELATED-RELATED"/>
    <property type="match status" value="1"/>
</dbReference>
<dbReference type="InterPro" id="IPR000182">
    <property type="entry name" value="GNAT_dom"/>
</dbReference>
<feature type="domain" description="N-acetyltransferase" evidence="3">
    <location>
        <begin position="6"/>
        <end position="171"/>
    </location>
</feature>
<dbReference type="GO" id="GO:0016747">
    <property type="term" value="F:acyltransferase activity, transferring groups other than amino-acyl groups"/>
    <property type="evidence" value="ECO:0007669"/>
    <property type="project" value="InterPro"/>
</dbReference>
<dbReference type="Proteomes" id="UP000199103">
    <property type="component" value="Chromosome I"/>
</dbReference>
<dbReference type="InterPro" id="IPR050832">
    <property type="entry name" value="Bact_Acetyltransf"/>
</dbReference>
<keyword evidence="1" id="KW-0808">Transferase</keyword>
<evidence type="ECO:0000256" key="2">
    <source>
        <dbReference type="ARBA" id="ARBA00023315"/>
    </source>
</evidence>
<dbReference type="SUPFAM" id="SSF55729">
    <property type="entry name" value="Acyl-CoA N-acyltransferases (Nat)"/>
    <property type="match status" value="2"/>
</dbReference>
<dbReference type="PROSITE" id="PS51186">
    <property type="entry name" value="GNAT"/>
    <property type="match status" value="2"/>
</dbReference>
<dbReference type="RefSeq" id="WP_091530257.1">
    <property type="nucleotide sequence ID" value="NZ_LT629772.1"/>
</dbReference>
<dbReference type="Pfam" id="PF00583">
    <property type="entry name" value="Acetyltransf_1"/>
    <property type="match status" value="2"/>
</dbReference>
<keyword evidence="2" id="KW-0012">Acyltransferase</keyword>
<protein>
    <submittedName>
        <fullName evidence="4">Mycothiol synthase</fullName>
    </submittedName>
</protein>
<dbReference type="EMBL" id="LT629772">
    <property type="protein sequence ID" value="SDT41470.1"/>
    <property type="molecule type" value="Genomic_DNA"/>
</dbReference>
<accession>A0A1H2A690</accession>
<reference evidence="4 5" key="1">
    <citation type="submission" date="2016-10" db="EMBL/GenBank/DDBJ databases">
        <authorList>
            <person name="de Groot N.N."/>
        </authorList>
    </citation>
    <scope>NUCLEOTIDE SEQUENCE [LARGE SCALE GENOMIC DNA]</scope>
    <source>
        <strain evidence="4 5">DSM 21800</strain>
    </source>
</reference>
<keyword evidence="5" id="KW-1185">Reference proteome</keyword>
<dbReference type="InterPro" id="IPR016181">
    <property type="entry name" value="Acyl_CoA_acyltransferase"/>
</dbReference>